<name>A0A138ZWV9_GONPJ</name>
<feature type="compositionally biased region" description="Low complexity" evidence="1">
    <location>
        <begin position="1"/>
        <end position="23"/>
    </location>
</feature>
<evidence type="ECO:0000313" key="3">
    <source>
        <dbReference type="Proteomes" id="UP000070544"/>
    </source>
</evidence>
<protein>
    <submittedName>
        <fullName evidence="2">Uncharacterized protein</fullName>
    </submittedName>
</protein>
<proteinExistence type="predicted"/>
<organism evidence="2 3">
    <name type="scientific">Gonapodya prolifera (strain JEL478)</name>
    <name type="common">Monoblepharis prolifera</name>
    <dbReference type="NCBI Taxonomy" id="1344416"/>
    <lineage>
        <taxon>Eukaryota</taxon>
        <taxon>Fungi</taxon>
        <taxon>Fungi incertae sedis</taxon>
        <taxon>Chytridiomycota</taxon>
        <taxon>Chytridiomycota incertae sedis</taxon>
        <taxon>Monoblepharidomycetes</taxon>
        <taxon>Monoblepharidales</taxon>
        <taxon>Gonapodyaceae</taxon>
        <taxon>Gonapodya</taxon>
    </lineage>
</organism>
<evidence type="ECO:0000313" key="2">
    <source>
        <dbReference type="EMBL" id="KXS08765.1"/>
    </source>
</evidence>
<reference evidence="2 3" key="1">
    <citation type="journal article" date="2015" name="Genome Biol. Evol.">
        <title>Phylogenomic analyses indicate that early fungi evolved digesting cell walls of algal ancestors of land plants.</title>
        <authorList>
            <person name="Chang Y."/>
            <person name="Wang S."/>
            <person name="Sekimoto S."/>
            <person name="Aerts A.L."/>
            <person name="Choi C."/>
            <person name="Clum A."/>
            <person name="LaButti K.M."/>
            <person name="Lindquist E.A."/>
            <person name="Yee Ngan C."/>
            <person name="Ohm R.A."/>
            <person name="Salamov A.A."/>
            <person name="Grigoriev I.V."/>
            <person name="Spatafora J.W."/>
            <person name="Berbee M.L."/>
        </authorList>
    </citation>
    <scope>NUCLEOTIDE SEQUENCE [LARGE SCALE GENOMIC DNA]</scope>
    <source>
        <strain evidence="2 3">JEL478</strain>
    </source>
</reference>
<feature type="compositionally biased region" description="Basic and acidic residues" evidence="1">
    <location>
        <begin position="197"/>
        <end position="214"/>
    </location>
</feature>
<keyword evidence="3" id="KW-1185">Reference proteome</keyword>
<sequence>APAPAPAATAAASGENANGATAGKQKKQKNKKADGAEVTTNDLETARTAGDHTVLTTTPARDVEPAPPRVPPRISSPVDPVELDTVAPVDEAHPSSADSNTDTESDSADDEGSPGDAGETVDIEPSADGRGWVEVTVPRAKPPTLRLVPSSRPAKPTRPTKPSTTSGSSSSAQPELTKKQRENQRRKALADAAKATLRSEQDARLRTHRTEQRRTPLPVGFVVKAGESASAGGNGTSGKGKKRENGVEEWGRVWD</sequence>
<feature type="non-terminal residue" evidence="2">
    <location>
        <position position="1"/>
    </location>
</feature>
<dbReference type="EMBL" id="KQ966051">
    <property type="protein sequence ID" value="KXS08765.1"/>
    <property type="molecule type" value="Genomic_DNA"/>
</dbReference>
<feature type="compositionally biased region" description="Basic and acidic residues" evidence="1">
    <location>
        <begin position="176"/>
        <end position="189"/>
    </location>
</feature>
<dbReference type="Proteomes" id="UP000070544">
    <property type="component" value="Unassembled WGS sequence"/>
</dbReference>
<evidence type="ECO:0000256" key="1">
    <source>
        <dbReference type="SAM" id="MobiDB-lite"/>
    </source>
</evidence>
<dbReference type="AlphaFoldDB" id="A0A138ZWV9"/>
<accession>A0A138ZWV9</accession>
<feature type="compositionally biased region" description="Low complexity" evidence="1">
    <location>
        <begin position="160"/>
        <end position="172"/>
    </location>
</feature>
<gene>
    <name evidence="2" type="ORF">M427DRAFT_50349</name>
</gene>
<feature type="region of interest" description="Disordered" evidence="1">
    <location>
        <begin position="1"/>
        <end position="255"/>
    </location>
</feature>
<feature type="compositionally biased region" description="Basic and acidic residues" evidence="1">
    <location>
        <begin position="243"/>
        <end position="255"/>
    </location>
</feature>
<feature type="compositionally biased region" description="Acidic residues" evidence="1">
    <location>
        <begin position="101"/>
        <end position="113"/>
    </location>
</feature>